<name>A0A8J3AIH2_9BACI</name>
<dbReference type="EMBL" id="BMHB01000001">
    <property type="protein sequence ID" value="GGI10966.1"/>
    <property type="molecule type" value="Genomic_DNA"/>
</dbReference>
<evidence type="ECO:0000313" key="2">
    <source>
        <dbReference type="EMBL" id="GGI10966.1"/>
    </source>
</evidence>
<evidence type="ECO:0000256" key="1">
    <source>
        <dbReference type="SAM" id="Phobius"/>
    </source>
</evidence>
<comment type="caution">
    <text evidence="2">The sequence shown here is derived from an EMBL/GenBank/DDBJ whole genome shotgun (WGS) entry which is preliminary data.</text>
</comment>
<keyword evidence="3" id="KW-1185">Reference proteome</keyword>
<organism evidence="2 3">
    <name type="scientific">Gottfriedia solisilvae</name>
    <dbReference type="NCBI Taxonomy" id="1516104"/>
    <lineage>
        <taxon>Bacteria</taxon>
        <taxon>Bacillati</taxon>
        <taxon>Bacillota</taxon>
        <taxon>Bacilli</taxon>
        <taxon>Bacillales</taxon>
        <taxon>Bacillaceae</taxon>
        <taxon>Gottfriedia</taxon>
    </lineage>
</organism>
<feature type="transmembrane region" description="Helical" evidence="1">
    <location>
        <begin position="20"/>
        <end position="40"/>
    </location>
</feature>
<sequence>MDTTRVFFRWINKNRDKGDLYFILLVVSVILTSAIMTKLFEPNLAVAMLLCFIFLVIFRVIEDCIGFLFKARNKKEQLYISIIPHSLIISITFLLNYF</sequence>
<dbReference type="RefSeq" id="WP_087998820.1">
    <property type="nucleotide sequence ID" value="NZ_BMHB01000001.1"/>
</dbReference>
<proteinExistence type="predicted"/>
<keyword evidence="1" id="KW-1133">Transmembrane helix</keyword>
<gene>
    <name evidence="2" type="ORF">GCM10007380_05460</name>
</gene>
<keyword evidence="1" id="KW-0472">Membrane</keyword>
<evidence type="ECO:0000313" key="3">
    <source>
        <dbReference type="Proteomes" id="UP000626244"/>
    </source>
</evidence>
<accession>A0A8J3AIH2</accession>
<dbReference type="AlphaFoldDB" id="A0A8J3AIH2"/>
<dbReference type="Proteomes" id="UP000626244">
    <property type="component" value="Unassembled WGS sequence"/>
</dbReference>
<keyword evidence="1" id="KW-0812">Transmembrane</keyword>
<feature type="transmembrane region" description="Helical" evidence="1">
    <location>
        <begin position="46"/>
        <end position="69"/>
    </location>
</feature>
<feature type="transmembrane region" description="Helical" evidence="1">
    <location>
        <begin position="78"/>
        <end position="97"/>
    </location>
</feature>
<protein>
    <submittedName>
        <fullName evidence="2">Uncharacterized protein</fullName>
    </submittedName>
</protein>
<reference evidence="3" key="1">
    <citation type="journal article" date="2019" name="Int. J. Syst. Evol. Microbiol.">
        <title>The Global Catalogue of Microorganisms (GCM) 10K type strain sequencing project: providing services to taxonomists for standard genome sequencing and annotation.</title>
        <authorList>
            <consortium name="The Broad Institute Genomics Platform"/>
            <consortium name="The Broad Institute Genome Sequencing Center for Infectious Disease"/>
            <person name="Wu L."/>
            <person name="Ma J."/>
        </authorList>
    </citation>
    <scope>NUCLEOTIDE SEQUENCE [LARGE SCALE GENOMIC DNA]</scope>
    <source>
        <strain evidence="3">CGMCC 1.14993</strain>
    </source>
</reference>